<name>A0ABU4WNU0_9FIRM</name>
<evidence type="ECO:0000313" key="1">
    <source>
        <dbReference type="EMBL" id="MDX8417923.1"/>
    </source>
</evidence>
<dbReference type="Pfam" id="PF12363">
    <property type="entry name" value="Phage_TAC_12"/>
    <property type="match status" value="1"/>
</dbReference>
<dbReference type="EMBL" id="JALBUS010000014">
    <property type="protein sequence ID" value="MDX8417923.1"/>
    <property type="molecule type" value="Genomic_DNA"/>
</dbReference>
<protein>
    <submittedName>
        <fullName evidence="1">Tail assembly chaperone</fullName>
    </submittedName>
</protein>
<comment type="caution">
    <text evidence="1">The sequence shown here is derived from an EMBL/GenBank/DDBJ whole genome shotgun (WGS) entry which is preliminary data.</text>
</comment>
<reference evidence="1 2" key="1">
    <citation type="submission" date="2022-03" db="EMBL/GenBank/DDBJ databases">
        <title>Novel taxa within the pig intestine.</title>
        <authorList>
            <person name="Wylensek D."/>
            <person name="Bishof K."/>
            <person name="Afrizal A."/>
            <person name="Clavel T."/>
        </authorList>
    </citation>
    <scope>NUCLEOTIDE SEQUENCE [LARGE SCALE GENOMIC DNA]</scope>
    <source>
        <strain evidence="1 2">Cla-KB-P134</strain>
    </source>
</reference>
<accession>A0ABU4WNU0</accession>
<dbReference type="Proteomes" id="UP001285244">
    <property type="component" value="Unassembled WGS sequence"/>
</dbReference>
<keyword evidence="2" id="KW-1185">Reference proteome</keyword>
<sequence length="123" mass="13999">MNTMQLEINGKEYEFKASIKFMRALNEKVKTKSGDREVELGMTYALGGIIGGEIEDLIDVLYAMNIGFSPRIKKEELETYIEDCDDIDGLFKKVSDFLSKANVSKKKYEQIQKAMKQTSQVKA</sequence>
<organism evidence="1 2">
    <name type="scientific">Absicoccus intestinalis</name>
    <dbReference type="NCBI Taxonomy" id="2926319"/>
    <lineage>
        <taxon>Bacteria</taxon>
        <taxon>Bacillati</taxon>
        <taxon>Bacillota</taxon>
        <taxon>Erysipelotrichia</taxon>
        <taxon>Erysipelotrichales</taxon>
        <taxon>Erysipelotrichaceae</taxon>
        <taxon>Absicoccus</taxon>
    </lineage>
</organism>
<dbReference type="InterPro" id="IPR024410">
    <property type="entry name" value="Phage_TAC_12"/>
</dbReference>
<dbReference type="RefSeq" id="WP_320326191.1">
    <property type="nucleotide sequence ID" value="NZ_JALBUS010000014.1"/>
</dbReference>
<evidence type="ECO:0000313" key="2">
    <source>
        <dbReference type="Proteomes" id="UP001285244"/>
    </source>
</evidence>
<proteinExistence type="predicted"/>
<gene>
    <name evidence="1" type="ORF">MOZ64_08765</name>
</gene>